<organism evidence="2 3">
    <name type="scientific">Macrococcus epidermidis</name>
    <dbReference type="NCBI Taxonomy" id="1902580"/>
    <lineage>
        <taxon>Bacteria</taxon>
        <taxon>Bacillati</taxon>
        <taxon>Bacillota</taxon>
        <taxon>Bacilli</taxon>
        <taxon>Bacillales</taxon>
        <taxon>Staphylococcaceae</taxon>
        <taxon>Macrococcus</taxon>
    </lineage>
</organism>
<dbReference type="Proteomes" id="UP000249808">
    <property type="component" value="Unassembled WGS sequence"/>
</dbReference>
<name>A0A327ZN10_9STAP</name>
<evidence type="ECO:0000259" key="1">
    <source>
        <dbReference type="PROSITE" id="PS51340"/>
    </source>
</evidence>
<sequence length="264" mass="30226">MKKVSIKEFLNTFRIFSRSWICRVSLNVIFKRGVSMHVEMMFIGKPKQLGSEEASDKLNQSWISAINRDAVSRGNLTEHGFEDDEVADKKHHGGVDKAVFCYAIEHYPLWRNELNKDIQPGGFGENLSVTHMNEQTVCLGDIYQIGNALLQVTQPRKPCWKPARKYREIELSKITEENGRTGWYLKVLCPGVVSVNNKIELMERSNPEWTIAKCNEVMHFSADLSLVKELSEVEVLADSWKVSLKKKLSGEIEDKTHRLYGPNI</sequence>
<feature type="domain" description="MOSC" evidence="1">
    <location>
        <begin position="68"/>
        <end position="202"/>
    </location>
</feature>
<dbReference type="Gene3D" id="2.40.33.20">
    <property type="entry name" value="PK beta-barrel domain-like"/>
    <property type="match status" value="1"/>
</dbReference>
<accession>A0A327ZN10</accession>
<dbReference type="GO" id="GO:0030151">
    <property type="term" value="F:molybdenum ion binding"/>
    <property type="evidence" value="ECO:0007669"/>
    <property type="project" value="InterPro"/>
</dbReference>
<dbReference type="PANTHER" id="PTHR30212">
    <property type="entry name" value="PROTEIN YIIM"/>
    <property type="match status" value="1"/>
</dbReference>
<dbReference type="Pfam" id="PF03473">
    <property type="entry name" value="MOSC"/>
    <property type="match status" value="1"/>
</dbReference>
<evidence type="ECO:0000313" key="3">
    <source>
        <dbReference type="Proteomes" id="UP000249808"/>
    </source>
</evidence>
<proteinExistence type="predicted"/>
<dbReference type="AlphaFoldDB" id="A0A327ZN10"/>
<comment type="caution">
    <text evidence="2">The sequence shown here is derived from an EMBL/GenBank/DDBJ whole genome shotgun (WGS) entry which is preliminary data.</text>
</comment>
<dbReference type="InterPro" id="IPR052353">
    <property type="entry name" value="Benzoxazolinone_Detox_Enz"/>
</dbReference>
<dbReference type="InterPro" id="IPR005302">
    <property type="entry name" value="MoCF_Sase_C"/>
</dbReference>
<protein>
    <submittedName>
        <fullName evidence="2">MOSC domain-containing protein</fullName>
    </submittedName>
</protein>
<dbReference type="GO" id="GO:0003824">
    <property type="term" value="F:catalytic activity"/>
    <property type="evidence" value="ECO:0007669"/>
    <property type="project" value="InterPro"/>
</dbReference>
<dbReference type="PROSITE" id="PS51340">
    <property type="entry name" value="MOSC"/>
    <property type="match status" value="1"/>
</dbReference>
<reference evidence="2 3" key="1">
    <citation type="journal article" date="2018" name="Front. Microbiol.">
        <title>Description and Comparative Genomics of Macrococcus caseolyticus subsp. hominis subsp. nov., Macrococcus goetzii sp. nov., Macrococcus epidermidis sp. nov., and Macrococcus bohemicus sp. nov., Novel Macrococci From Human Clinical Material With Virulence Potential and Suspected Uptake of Foreign DNA by Natural Transformation.</title>
        <authorList>
            <person name="Maslanova I."/>
            <person name="Wertheimer Z."/>
            <person name="Sedlacek I."/>
            <person name="Svec P."/>
            <person name="Indrakova A."/>
            <person name="Kovarovic V."/>
            <person name="Schumann P."/>
            <person name="Sproer C."/>
            <person name="Kralova S."/>
            <person name="Sedo O."/>
            <person name="Kristofova L."/>
            <person name="Vrbovska V."/>
            <person name="Fuzik T."/>
            <person name="Petras P."/>
            <person name="Zdrahal Z."/>
            <person name="Ruzickova V."/>
            <person name="Doskar J."/>
            <person name="Pantucek R."/>
        </authorList>
    </citation>
    <scope>NUCLEOTIDE SEQUENCE [LARGE SCALE GENOMIC DNA]</scope>
    <source>
        <strain evidence="2 3">01/688</strain>
    </source>
</reference>
<evidence type="ECO:0000313" key="2">
    <source>
        <dbReference type="EMBL" id="RAK43783.1"/>
    </source>
</evidence>
<dbReference type="GO" id="GO:0030170">
    <property type="term" value="F:pyridoxal phosphate binding"/>
    <property type="evidence" value="ECO:0007669"/>
    <property type="project" value="InterPro"/>
</dbReference>
<dbReference type="SUPFAM" id="SSF50800">
    <property type="entry name" value="PK beta-barrel domain-like"/>
    <property type="match status" value="1"/>
</dbReference>
<gene>
    <name evidence="2" type="ORF">BHU61_12210</name>
</gene>
<dbReference type="PANTHER" id="PTHR30212:SF2">
    <property type="entry name" value="PROTEIN YIIM"/>
    <property type="match status" value="1"/>
</dbReference>
<dbReference type="EMBL" id="PZJH01000009">
    <property type="protein sequence ID" value="RAK43783.1"/>
    <property type="molecule type" value="Genomic_DNA"/>
</dbReference>
<keyword evidence="3" id="KW-1185">Reference proteome</keyword>
<dbReference type="InterPro" id="IPR011037">
    <property type="entry name" value="Pyrv_Knase-like_insert_dom_sf"/>
</dbReference>